<dbReference type="Gene3D" id="1.10.10.60">
    <property type="entry name" value="Homeodomain-like"/>
    <property type="match status" value="2"/>
</dbReference>
<dbReference type="RefSeq" id="WP_407348048.1">
    <property type="nucleotide sequence ID" value="NZ_CP136864.1"/>
</dbReference>
<proteinExistence type="predicted"/>
<dbReference type="SUPFAM" id="SSF48498">
    <property type="entry name" value="Tetracyclin repressor-like, C-terminal domain"/>
    <property type="match status" value="2"/>
</dbReference>
<dbReference type="Pfam" id="PF17932">
    <property type="entry name" value="TetR_C_24"/>
    <property type="match status" value="1"/>
</dbReference>
<evidence type="ECO:0000259" key="5">
    <source>
        <dbReference type="PROSITE" id="PS50977"/>
    </source>
</evidence>
<sequence length="433" mass="48752">MTSSSSTNSASPFNRKAQHDAKRIAILSEAARLFNSKGSRATTLQDVARGLGLTKTSLYYYVRTKEELIFQCYEVTMQRQHSIMDALDKAPMSPLERAGGFFKSQFEGWLSAQTGDDVHIAAPLEIASLKPQHRSAIESEYIRMFKRLRGYLREAVESGEARSLETTSATRAIIGATDWVFHWLHQLERSEVPKAADAAWDIILRGLAAQSEEYQASPLQINADAERPAQGFDREEQHRQKQEAFYKAGTWFFNRKGFNGASLDEIAEHLNVSKGAFYYHIRNKEDLLFACYERSIAIVQRIDALAMRAAGTGLQKLDETARRVFHAQNSDLGPLIRYNTITALPTPRRKEILAATEDADSRFDTFIGEGKLDGSVRDVNSMLARRLMTGAINASMDISLWRAIDDIDEAAIEYFDIFYNGLLPRKPSQETTS</sequence>
<dbReference type="PANTHER" id="PTHR30055:SF240">
    <property type="entry name" value="HTH-TYPE TRANSCRIPTIONAL REGULATOR ACRR"/>
    <property type="match status" value="1"/>
</dbReference>
<dbReference type="PRINTS" id="PR00455">
    <property type="entry name" value="HTHTETR"/>
</dbReference>
<keyword evidence="7" id="KW-1185">Reference proteome</keyword>
<dbReference type="EMBL" id="CP136864">
    <property type="protein sequence ID" value="WOJ93400.1"/>
    <property type="molecule type" value="Genomic_DNA"/>
</dbReference>
<dbReference type="Pfam" id="PF00440">
    <property type="entry name" value="TetR_N"/>
    <property type="match status" value="2"/>
</dbReference>
<feature type="DNA-binding region" description="H-T-H motif" evidence="4">
    <location>
        <begin position="43"/>
        <end position="62"/>
    </location>
</feature>
<evidence type="ECO:0000313" key="6">
    <source>
        <dbReference type="EMBL" id="WOJ93400.1"/>
    </source>
</evidence>
<keyword evidence="2 4" id="KW-0238">DNA-binding</keyword>
<feature type="domain" description="HTH tetR-type" evidence="5">
    <location>
        <begin position="239"/>
        <end position="299"/>
    </location>
</feature>
<name>A0ABZ0I2N0_9GAMM</name>
<keyword evidence="1" id="KW-0805">Transcription regulation</keyword>
<evidence type="ECO:0000256" key="2">
    <source>
        <dbReference type="ARBA" id="ARBA00023125"/>
    </source>
</evidence>
<dbReference type="InterPro" id="IPR041490">
    <property type="entry name" value="KstR2_TetR_C"/>
</dbReference>
<dbReference type="PROSITE" id="PS50977">
    <property type="entry name" value="HTH_TETR_2"/>
    <property type="match status" value="2"/>
</dbReference>
<dbReference type="InterPro" id="IPR023772">
    <property type="entry name" value="DNA-bd_HTH_TetR-type_CS"/>
</dbReference>
<evidence type="ECO:0000256" key="4">
    <source>
        <dbReference type="PROSITE-ProRule" id="PRU00335"/>
    </source>
</evidence>
<dbReference type="PROSITE" id="PS01081">
    <property type="entry name" value="HTH_TETR_1"/>
    <property type="match status" value="1"/>
</dbReference>
<evidence type="ECO:0000256" key="1">
    <source>
        <dbReference type="ARBA" id="ARBA00023015"/>
    </source>
</evidence>
<organism evidence="6 7">
    <name type="scientific">Congregibacter variabilis</name>
    <dbReference type="NCBI Taxonomy" id="3081200"/>
    <lineage>
        <taxon>Bacteria</taxon>
        <taxon>Pseudomonadati</taxon>
        <taxon>Pseudomonadota</taxon>
        <taxon>Gammaproteobacteria</taxon>
        <taxon>Cellvibrionales</taxon>
        <taxon>Halieaceae</taxon>
        <taxon>Congregibacter</taxon>
    </lineage>
</organism>
<dbReference type="Gene3D" id="1.10.357.10">
    <property type="entry name" value="Tetracycline Repressor, domain 2"/>
    <property type="match status" value="2"/>
</dbReference>
<dbReference type="InterPro" id="IPR050109">
    <property type="entry name" value="HTH-type_TetR-like_transc_reg"/>
</dbReference>
<dbReference type="InterPro" id="IPR001647">
    <property type="entry name" value="HTH_TetR"/>
</dbReference>
<dbReference type="InterPro" id="IPR009057">
    <property type="entry name" value="Homeodomain-like_sf"/>
</dbReference>
<feature type="domain" description="HTH tetR-type" evidence="5">
    <location>
        <begin position="20"/>
        <end position="80"/>
    </location>
</feature>
<protein>
    <submittedName>
        <fullName evidence="6">TetR/AcrR family transcriptional regulator</fullName>
    </submittedName>
</protein>
<evidence type="ECO:0000313" key="7">
    <source>
        <dbReference type="Proteomes" id="UP001626537"/>
    </source>
</evidence>
<keyword evidence="3" id="KW-0804">Transcription</keyword>
<evidence type="ECO:0000256" key="3">
    <source>
        <dbReference type="ARBA" id="ARBA00023163"/>
    </source>
</evidence>
<dbReference type="InterPro" id="IPR036271">
    <property type="entry name" value="Tet_transcr_reg_TetR-rel_C_sf"/>
</dbReference>
<feature type="DNA-binding region" description="H-T-H motif" evidence="4">
    <location>
        <begin position="262"/>
        <end position="281"/>
    </location>
</feature>
<dbReference type="SUPFAM" id="SSF46689">
    <property type="entry name" value="Homeodomain-like"/>
    <property type="match status" value="2"/>
</dbReference>
<gene>
    <name evidence="6" type="ORF">R0135_16685</name>
</gene>
<dbReference type="Proteomes" id="UP001626537">
    <property type="component" value="Chromosome"/>
</dbReference>
<dbReference type="PANTHER" id="PTHR30055">
    <property type="entry name" value="HTH-TYPE TRANSCRIPTIONAL REGULATOR RUTR"/>
    <property type="match status" value="1"/>
</dbReference>
<reference evidence="6 7" key="1">
    <citation type="submission" date="2023-10" db="EMBL/GenBank/DDBJ databases">
        <title>Two novel species belonging to the OM43/NOR5 clade.</title>
        <authorList>
            <person name="Park M."/>
        </authorList>
    </citation>
    <scope>NUCLEOTIDE SEQUENCE [LARGE SCALE GENOMIC DNA]</scope>
    <source>
        <strain evidence="6 7">IMCC43200</strain>
    </source>
</reference>
<accession>A0ABZ0I2N0</accession>